<evidence type="ECO:0000313" key="3">
    <source>
        <dbReference type="Proteomes" id="UP000733611"/>
    </source>
</evidence>
<name>A0A948TFW6_9GAMM</name>
<organism evidence="2 3">
    <name type="scientific">Candidatus Anaerobiospirillum pullicola</name>
    <dbReference type="NCBI Taxonomy" id="2838451"/>
    <lineage>
        <taxon>Bacteria</taxon>
        <taxon>Pseudomonadati</taxon>
        <taxon>Pseudomonadota</taxon>
        <taxon>Gammaproteobacteria</taxon>
        <taxon>Aeromonadales</taxon>
        <taxon>Succinivibrionaceae</taxon>
        <taxon>Anaerobiospirillum</taxon>
    </lineage>
</organism>
<reference evidence="2" key="2">
    <citation type="submission" date="2021-04" db="EMBL/GenBank/DDBJ databases">
        <authorList>
            <person name="Gilroy R."/>
        </authorList>
    </citation>
    <scope>NUCLEOTIDE SEQUENCE</scope>
    <source>
        <strain evidence="2">378</strain>
    </source>
</reference>
<evidence type="ECO:0000256" key="1">
    <source>
        <dbReference type="SAM" id="MobiDB-lite"/>
    </source>
</evidence>
<dbReference type="Proteomes" id="UP000733611">
    <property type="component" value="Unassembled WGS sequence"/>
</dbReference>
<sequence length="154" mass="17718">MSDIDDDFEKSKNEPLAPPPGSDYEVPFIFHSDTPIERAFDKAEHWVKAGVRPNQIYLDDRSISVLNFHKIMRDPLLAQAGVERFVDFRCSLTLSETDVDAVFSSVCYYEPDCEPVYINQYDPELSSIKEVLNMVADNLFNYLKKPLVRPEHAE</sequence>
<gene>
    <name evidence="2" type="ORF">H9847_04385</name>
</gene>
<reference evidence="2" key="1">
    <citation type="journal article" date="2021" name="PeerJ">
        <title>Extensive microbial diversity within the chicken gut microbiome revealed by metagenomics and culture.</title>
        <authorList>
            <person name="Gilroy R."/>
            <person name="Ravi A."/>
            <person name="Getino M."/>
            <person name="Pursley I."/>
            <person name="Horton D.L."/>
            <person name="Alikhan N.F."/>
            <person name="Baker D."/>
            <person name="Gharbi K."/>
            <person name="Hall N."/>
            <person name="Watson M."/>
            <person name="Adriaenssens E.M."/>
            <person name="Foster-Nyarko E."/>
            <person name="Jarju S."/>
            <person name="Secka A."/>
            <person name="Antonio M."/>
            <person name="Oren A."/>
            <person name="Chaudhuri R.R."/>
            <person name="La Ragione R."/>
            <person name="Hildebrand F."/>
            <person name="Pallen M.J."/>
        </authorList>
    </citation>
    <scope>NUCLEOTIDE SEQUENCE</scope>
    <source>
        <strain evidence="2">378</strain>
    </source>
</reference>
<evidence type="ECO:0000313" key="2">
    <source>
        <dbReference type="EMBL" id="MBU3844096.1"/>
    </source>
</evidence>
<comment type="caution">
    <text evidence="2">The sequence shown here is derived from an EMBL/GenBank/DDBJ whole genome shotgun (WGS) entry which is preliminary data.</text>
</comment>
<feature type="region of interest" description="Disordered" evidence="1">
    <location>
        <begin position="1"/>
        <end position="24"/>
    </location>
</feature>
<dbReference type="EMBL" id="JAHLFE010000086">
    <property type="protein sequence ID" value="MBU3844096.1"/>
    <property type="molecule type" value="Genomic_DNA"/>
</dbReference>
<protein>
    <submittedName>
        <fullName evidence="2">Uncharacterized protein</fullName>
    </submittedName>
</protein>
<accession>A0A948TFW6</accession>
<proteinExistence type="predicted"/>
<dbReference type="AlphaFoldDB" id="A0A948TFW6"/>